<dbReference type="SMART" id="SM00388">
    <property type="entry name" value="HisKA"/>
    <property type="match status" value="1"/>
</dbReference>
<dbReference type="PANTHER" id="PTHR43047:SF72">
    <property type="entry name" value="OSMOSENSING HISTIDINE PROTEIN KINASE SLN1"/>
    <property type="match status" value="1"/>
</dbReference>
<dbReference type="SUPFAM" id="SSF48452">
    <property type="entry name" value="TPR-like"/>
    <property type="match status" value="2"/>
</dbReference>
<dbReference type="CDD" id="cd00082">
    <property type="entry name" value="HisKA"/>
    <property type="match status" value="1"/>
</dbReference>
<dbReference type="InterPro" id="IPR019734">
    <property type="entry name" value="TPR_rpt"/>
</dbReference>
<dbReference type="SMART" id="SM00387">
    <property type="entry name" value="HATPase_c"/>
    <property type="match status" value="1"/>
</dbReference>
<dbReference type="Pfam" id="PF13424">
    <property type="entry name" value="TPR_12"/>
    <property type="match status" value="2"/>
</dbReference>
<dbReference type="InterPro" id="IPR003661">
    <property type="entry name" value="HisK_dim/P_dom"/>
</dbReference>
<dbReference type="SUPFAM" id="SSF55874">
    <property type="entry name" value="ATPase domain of HSP90 chaperone/DNA topoisomerase II/histidine kinase"/>
    <property type="match status" value="1"/>
</dbReference>
<dbReference type="PANTHER" id="PTHR43047">
    <property type="entry name" value="TWO-COMPONENT HISTIDINE PROTEIN KINASE"/>
    <property type="match status" value="1"/>
</dbReference>
<dbReference type="SMART" id="SM00028">
    <property type="entry name" value="TPR"/>
    <property type="match status" value="7"/>
</dbReference>
<dbReference type="PRINTS" id="PR00344">
    <property type="entry name" value="BCTRLSENSOR"/>
</dbReference>
<reference evidence="10" key="1">
    <citation type="journal article" date="2019" name="Int. J. Syst. Evol. Microbiol.">
        <title>The Global Catalogue of Microorganisms (GCM) 10K type strain sequencing project: providing services to taxonomists for standard genome sequencing and annotation.</title>
        <authorList>
            <consortium name="The Broad Institute Genomics Platform"/>
            <consortium name="The Broad Institute Genome Sequencing Center for Infectious Disease"/>
            <person name="Wu L."/>
            <person name="Ma J."/>
        </authorList>
    </citation>
    <scope>NUCLEOTIDE SEQUENCE [LARGE SCALE GENOMIC DNA]</scope>
    <source>
        <strain evidence="10">JCM 16601</strain>
    </source>
</reference>
<dbReference type="Pfam" id="PF13374">
    <property type="entry name" value="TPR_10"/>
    <property type="match status" value="1"/>
</dbReference>
<feature type="transmembrane region" description="Helical" evidence="7">
    <location>
        <begin position="444"/>
        <end position="465"/>
    </location>
</feature>
<evidence type="ECO:0000256" key="5">
    <source>
        <dbReference type="ARBA" id="ARBA00022777"/>
    </source>
</evidence>
<dbReference type="InterPro" id="IPR036097">
    <property type="entry name" value="HisK_dim/P_sf"/>
</dbReference>
<evidence type="ECO:0000256" key="7">
    <source>
        <dbReference type="SAM" id="Phobius"/>
    </source>
</evidence>
<dbReference type="InterPro" id="IPR036890">
    <property type="entry name" value="HATPase_C_sf"/>
</dbReference>
<protein>
    <recommendedName>
        <fullName evidence="2">histidine kinase</fullName>
        <ecNumber evidence="2">2.7.13.3</ecNumber>
    </recommendedName>
</protein>
<evidence type="ECO:0000256" key="2">
    <source>
        <dbReference type="ARBA" id="ARBA00012438"/>
    </source>
</evidence>
<dbReference type="Gene3D" id="3.30.565.10">
    <property type="entry name" value="Histidine kinase-like ATPase, C-terminal domain"/>
    <property type="match status" value="1"/>
</dbReference>
<dbReference type="EC" id="2.7.13.3" evidence="2"/>
<comment type="catalytic activity">
    <reaction evidence="1">
        <text>ATP + protein L-histidine = ADP + protein N-phospho-L-histidine.</text>
        <dbReference type="EC" id="2.7.13.3"/>
    </reaction>
</comment>
<accession>A0ABP7Q9E3</accession>
<dbReference type="InterPro" id="IPR003594">
    <property type="entry name" value="HATPase_dom"/>
</dbReference>
<sequence>MRKTWALYLLMLIPVFCLGNSRNLRLDSLRSPVQKSIAENKTADTAFINNLNKLANEYIAQYPDSSVIYARMAISNAQQIAYQKGTADALLVIATVYVSQGKYTEVGKNLDEAIALYTPLNDLVGLSNCYKIYGNLYYQSSNYDKALNFLNKALAIKQKIHDRQGTAHTYLSMGNVYDNLGYPTTALDYYFKALNINTQLNNSKAIAANYNNIGVMLQNMEIYPEALNYYNKALKTWKQGHSLGGIATAYQNIGEVLIAQHRYDEAIKYLTESQQINQKQDDKDGISSGWNDLGVCYLYKKLNDKALSYLSQALKMSVDNQLDYNQAACLTSLALFYNDNNNSAKAYDYAVQAKTLADKIGSVLLRSNARLQLIKALGGLSKYKEAFLAQAEFDKMKVGAKRDESLQKFTSYNLEYNFAEKQKQQQIQQQANALIYQQRSHGQVLLNIIFGIVIAAMLVIVGVYYRQKLKQLKINAQLTEKNEEVIAQKADLDGQTIKLNELNSLKDRLISVLAHDLRSPLSTLRGMFSLLEDDSLTNEEFMEMLPTALKKLEYTSDFLDTLLFWVNSQMANFGNSVKNFRINELINSEMLNHKEQASLKGITLIENVPDDLMVFSDPNSIRIVTRNLITNAIKFSRAGDIIEVSAAEQDKKVRVIVKDTGTGMSPKQRSKLFKTKVDSKVGTKSESGTGMGLLFCKDLVEKCNGEIWVNSIEGVGTSFYFTLPLAQNAKVPVLA</sequence>
<dbReference type="InterPro" id="IPR004358">
    <property type="entry name" value="Sig_transdc_His_kin-like_C"/>
</dbReference>
<keyword evidence="7" id="KW-0472">Membrane</keyword>
<name>A0ABP7Q9E3_9SPHI</name>
<feature type="domain" description="Histidine kinase" evidence="8">
    <location>
        <begin position="512"/>
        <end position="727"/>
    </location>
</feature>
<dbReference type="InterPro" id="IPR011990">
    <property type="entry name" value="TPR-like_helical_dom_sf"/>
</dbReference>
<keyword evidence="3" id="KW-0597">Phosphoprotein</keyword>
<dbReference type="Gene3D" id="1.25.40.10">
    <property type="entry name" value="Tetratricopeptide repeat domain"/>
    <property type="match status" value="2"/>
</dbReference>
<keyword evidence="7" id="KW-0812">Transmembrane</keyword>
<evidence type="ECO:0000256" key="6">
    <source>
        <dbReference type="PROSITE-ProRule" id="PRU00339"/>
    </source>
</evidence>
<evidence type="ECO:0000259" key="8">
    <source>
        <dbReference type="PROSITE" id="PS50109"/>
    </source>
</evidence>
<evidence type="ECO:0000256" key="4">
    <source>
        <dbReference type="ARBA" id="ARBA00022679"/>
    </source>
</evidence>
<feature type="repeat" description="TPR" evidence="6">
    <location>
        <begin position="247"/>
        <end position="280"/>
    </location>
</feature>
<comment type="caution">
    <text evidence="9">The sequence shown here is derived from an EMBL/GenBank/DDBJ whole genome shotgun (WGS) entry which is preliminary data.</text>
</comment>
<evidence type="ECO:0000256" key="3">
    <source>
        <dbReference type="ARBA" id="ARBA00022553"/>
    </source>
</evidence>
<keyword evidence="6" id="KW-0802">TPR repeat</keyword>
<dbReference type="Proteomes" id="UP001500742">
    <property type="component" value="Unassembled WGS sequence"/>
</dbReference>
<dbReference type="InterPro" id="IPR005467">
    <property type="entry name" value="His_kinase_dom"/>
</dbReference>
<dbReference type="Pfam" id="PF02518">
    <property type="entry name" value="HATPase_c"/>
    <property type="match status" value="1"/>
</dbReference>
<keyword evidence="4" id="KW-0808">Transferase</keyword>
<dbReference type="PROSITE" id="PS50005">
    <property type="entry name" value="TPR"/>
    <property type="match status" value="4"/>
</dbReference>
<feature type="repeat" description="TPR" evidence="6">
    <location>
        <begin position="287"/>
        <end position="320"/>
    </location>
</feature>
<dbReference type="Pfam" id="PF00512">
    <property type="entry name" value="HisKA"/>
    <property type="match status" value="1"/>
</dbReference>
<dbReference type="Gene3D" id="1.10.287.130">
    <property type="match status" value="1"/>
</dbReference>
<dbReference type="RefSeq" id="WP_259096204.1">
    <property type="nucleotide sequence ID" value="NZ_BAAAZC010000024.1"/>
</dbReference>
<dbReference type="SUPFAM" id="SSF47384">
    <property type="entry name" value="Homodimeric domain of signal transducing histidine kinase"/>
    <property type="match status" value="1"/>
</dbReference>
<feature type="repeat" description="TPR" evidence="6">
    <location>
        <begin position="127"/>
        <end position="160"/>
    </location>
</feature>
<keyword evidence="7" id="KW-1133">Transmembrane helix</keyword>
<dbReference type="EMBL" id="BAAAZC010000024">
    <property type="protein sequence ID" value="GAA3978704.1"/>
    <property type="molecule type" value="Genomic_DNA"/>
</dbReference>
<proteinExistence type="predicted"/>
<keyword evidence="5" id="KW-0418">Kinase</keyword>
<feature type="repeat" description="TPR" evidence="6">
    <location>
        <begin position="167"/>
        <end position="200"/>
    </location>
</feature>
<dbReference type="CDD" id="cd00075">
    <property type="entry name" value="HATPase"/>
    <property type="match status" value="1"/>
</dbReference>
<evidence type="ECO:0000313" key="9">
    <source>
        <dbReference type="EMBL" id="GAA3978704.1"/>
    </source>
</evidence>
<dbReference type="PROSITE" id="PS50109">
    <property type="entry name" value="HIS_KIN"/>
    <property type="match status" value="1"/>
</dbReference>
<organism evidence="9 10">
    <name type="scientific">Mucilaginibacter dorajii</name>
    <dbReference type="NCBI Taxonomy" id="692994"/>
    <lineage>
        <taxon>Bacteria</taxon>
        <taxon>Pseudomonadati</taxon>
        <taxon>Bacteroidota</taxon>
        <taxon>Sphingobacteriia</taxon>
        <taxon>Sphingobacteriales</taxon>
        <taxon>Sphingobacteriaceae</taxon>
        <taxon>Mucilaginibacter</taxon>
    </lineage>
</organism>
<evidence type="ECO:0000313" key="10">
    <source>
        <dbReference type="Proteomes" id="UP001500742"/>
    </source>
</evidence>
<evidence type="ECO:0000256" key="1">
    <source>
        <dbReference type="ARBA" id="ARBA00000085"/>
    </source>
</evidence>
<dbReference type="Pfam" id="PF13181">
    <property type="entry name" value="TPR_8"/>
    <property type="match status" value="1"/>
</dbReference>
<keyword evidence="10" id="KW-1185">Reference proteome</keyword>
<gene>
    <name evidence="9" type="ORF">GCM10022210_32150</name>
</gene>